<feature type="compositionally biased region" description="Gly residues" evidence="1">
    <location>
        <begin position="21"/>
        <end position="33"/>
    </location>
</feature>
<reference evidence="2 3" key="1">
    <citation type="submission" date="2019-03" db="EMBL/GenBank/DDBJ databases">
        <title>First draft genome of Liparis tanakae, snailfish: a comprehensive survey of snailfish specific genes.</title>
        <authorList>
            <person name="Kim W."/>
            <person name="Song I."/>
            <person name="Jeong J.-H."/>
            <person name="Kim D."/>
            <person name="Kim S."/>
            <person name="Ryu S."/>
            <person name="Song J.Y."/>
            <person name="Lee S.K."/>
        </authorList>
    </citation>
    <scope>NUCLEOTIDE SEQUENCE [LARGE SCALE GENOMIC DNA]</scope>
    <source>
        <tissue evidence="2">Muscle</tissue>
    </source>
</reference>
<organism evidence="2 3">
    <name type="scientific">Liparis tanakae</name>
    <name type="common">Tanaka's snailfish</name>
    <dbReference type="NCBI Taxonomy" id="230148"/>
    <lineage>
        <taxon>Eukaryota</taxon>
        <taxon>Metazoa</taxon>
        <taxon>Chordata</taxon>
        <taxon>Craniata</taxon>
        <taxon>Vertebrata</taxon>
        <taxon>Euteleostomi</taxon>
        <taxon>Actinopterygii</taxon>
        <taxon>Neopterygii</taxon>
        <taxon>Teleostei</taxon>
        <taxon>Neoteleostei</taxon>
        <taxon>Acanthomorphata</taxon>
        <taxon>Eupercaria</taxon>
        <taxon>Perciformes</taxon>
        <taxon>Cottioidei</taxon>
        <taxon>Cottales</taxon>
        <taxon>Liparidae</taxon>
        <taxon>Liparis</taxon>
    </lineage>
</organism>
<keyword evidence="3" id="KW-1185">Reference proteome</keyword>
<evidence type="ECO:0000313" key="3">
    <source>
        <dbReference type="Proteomes" id="UP000314294"/>
    </source>
</evidence>
<protein>
    <submittedName>
        <fullName evidence="2">Uncharacterized protein</fullName>
    </submittedName>
</protein>
<sequence length="127" mass="13690">MEESEEEEEEQGTGFEEAGQTDGGTGRSEGGGDCDQSAESERAGTNREGGKKGGKVKDKGPLARGVMKTVVGVQGGRQWSEGRVGPPPVSAHCHARFRWTSWDAFLAITGIGYRDRVFLWRAVRSFG</sequence>
<evidence type="ECO:0000256" key="1">
    <source>
        <dbReference type="SAM" id="MobiDB-lite"/>
    </source>
</evidence>
<dbReference type="EMBL" id="SRLO01000463">
    <property type="protein sequence ID" value="TNN55148.1"/>
    <property type="molecule type" value="Genomic_DNA"/>
</dbReference>
<feature type="compositionally biased region" description="Acidic residues" evidence="1">
    <location>
        <begin position="1"/>
        <end position="11"/>
    </location>
</feature>
<accession>A0A4Z2GND8</accession>
<dbReference type="AlphaFoldDB" id="A0A4Z2GND8"/>
<proteinExistence type="predicted"/>
<dbReference type="Proteomes" id="UP000314294">
    <property type="component" value="Unassembled WGS sequence"/>
</dbReference>
<feature type="region of interest" description="Disordered" evidence="1">
    <location>
        <begin position="1"/>
        <end position="66"/>
    </location>
</feature>
<comment type="caution">
    <text evidence="2">The sequence shown here is derived from an EMBL/GenBank/DDBJ whole genome shotgun (WGS) entry which is preliminary data.</text>
</comment>
<name>A0A4Z2GND8_9TELE</name>
<gene>
    <name evidence="2" type="ORF">EYF80_034591</name>
</gene>
<feature type="compositionally biased region" description="Basic and acidic residues" evidence="1">
    <location>
        <begin position="39"/>
        <end position="61"/>
    </location>
</feature>
<evidence type="ECO:0000313" key="2">
    <source>
        <dbReference type="EMBL" id="TNN55148.1"/>
    </source>
</evidence>